<accession>A0A1X7FZH8</accession>
<evidence type="ECO:0000256" key="2">
    <source>
        <dbReference type="ARBA" id="ARBA00022737"/>
    </source>
</evidence>
<dbReference type="OrthoDB" id="9800698at2"/>
<reference evidence="6" key="1">
    <citation type="submission" date="2017-04" db="EMBL/GenBank/DDBJ databases">
        <authorList>
            <person name="Varghese N."/>
            <person name="Submissions S."/>
        </authorList>
    </citation>
    <scope>NUCLEOTIDE SEQUENCE [LARGE SCALE GENOMIC DNA]</scope>
    <source>
        <strain evidence="6">Dd16</strain>
    </source>
</reference>
<dbReference type="PANTHER" id="PTHR12788:SF10">
    <property type="entry name" value="PROTEIN-TYROSINE SULFOTRANSFERASE"/>
    <property type="match status" value="1"/>
</dbReference>
<dbReference type="GO" id="GO:0008476">
    <property type="term" value="F:protein-tyrosine sulfotransferase activity"/>
    <property type="evidence" value="ECO:0007669"/>
    <property type="project" value="InterPro"/>
</dbReference>
<dbReference type="InterPro" id="IPR013105">
    <property type="entry name" value="TPR_2"/>
</dbReference>
<evidence type="ECO:0000313" key="6">
    <source>
        <dbReference type="Proteomes" id="UP000192934"/>
    </source>
</evidence>
<dbReference type="RefSeq" id="WP_085217359.1">
    <property type="nucleotide sequence ID" value="NZ_LT840185.1"/>
</dbReference>
<evidence type="ECO:0000256" key="1">
    <source>
        <dbReference type="ARBA" id="ARBA00022679"/>
    </source>
</evidence>
<dbReference type="Pfam" id="PF14559">
    <property type="entry name" value="TPR_19"/>
    <property type="match status" value="1"/>
</dbReference>
<dbReference type="InterPro" id="IPR011990">
    <property type="entry name" value="TPR-like_helical_dom_sf"/>
</dbReference>
<keyword evidence="3 4" id="KW-0802">TPR repeat</keyword>
<evidence type="ECO:0000313" key="5">
    <source>
        <dbReference type="EMBL" id="SMF61502.1"/>
    </source>
</evidence>
<dbReference type="Gene3D" id="3.40.50.300">
    <property type="entry name" value="P-loop containing nucleotide triphosphate hydrolases"/>
    <property type="match status" value="1"/>
</dbReference>
<dbReference type="Pfam" id="PF07719">
    <property type="entry name" value="TPR_2"/>
    <property type="match status" value="1"/>
</dbReference>
<protein>
    <submittedName>
        <fullName evidence="5">Flp pilus assembly protein TadD, contains TPR repeats</fullName>
    </submittedName>
</protein>
<evidence type="ECO:0000256" key="4">
    <source>
        <dbReference type="PROSITE-ProRule" id="PRU00339"/>
    </source>
</evidence>
<dbReference type="SUPFAM" id="SSF52540">
    <property type="entry name" value="P-loop containing nucleoside triphosphate hydrolases"/>
    <property type="match status" value="1"/>
</dbReference>
<dbReference type="SMART" id="SM00028">
    <property type="entry name" value="TPR"/>
    <property type="match status" value="6"/>
</dbReference>
<dbReference type="AlphaFoldDB" id="A0A1X7FZH8"/>
<dbReference type="InterPro" id="IPR026634">
    <property type="entry name" value="TPST-like"/>
</dbReference>
<feature type="repeat" description="TPR" evidence="4">
    <location>
        <begin position="136"/>
        <end position="169"/>
    </location>
</feature>
<dbReference type="PANTHER" id="PTHR12788">
    <property type="entry name" value="PROTEIN-TYROSINE SULFOTRANSFERASE 2"/>
    <property type="match status" value="1"/>
</dbReference>
<dbReference type="InterPro" id="IPR027417">
    <property type="entry name" value="P-loop_NTPase"/>
</dbReference>
<sequence>MTSLAQAIDLARRGDEDGARRAAEAALAASPADAAILHFLGVMACRAGDLPAGVTHLRGALAAEPANDAARVMLARALIDIGQIGAASEVAAYKGAAGPAEIELKRIAGYAAQARGDGAGAIEAYRAVVAREPGDWESWNNLGNALRLQGDGAGAVEALRRALAIRPSVGAIHFNLGAALADNGDLDGALTAYAEAARLDPVAPEPVLEAGRVLRHLARHDEALRALDRAATLAPASATPLLERARTLVSVQRFAEAEEAYERVLALPEPGPEAFLELAFLLERTSRLDALPGLIARGEELRLPEDAIAYLRALLLRREGKLEEALAAARQSPADFQPERRARLIGKLADKLGRSREAFDAFAEMNRIAAADQPEMRAAATAYRDQIAADTALMTRAWVDSWRTATPDTERPAPTFLVAFPRSGTTLLDTLLMGHPDTVVLEEEALLQQSKDALGDLSRLADLDDAGATRLRGIYFEALDALIPAERTAGKLVIDKLPLNILGAPLIRRIFPDARFIFALRHPCDVVLSCFMQNFELNPAMANFLDLGDAATLYNRVMTFWERSRALLPLAVHETRYEDVVADTERTMRPLIAFLGLEWDDRLLDNQRTAKARGAILTPSYDQVTERIYADAAGRWALHRDRLADVLPVLAPWAGKFGYDL</sequence>
<dbReference type="SUPFAM" id="SSF48452">
    <property type="entry name" value="TPR-like"/>
    <property type="match status" value="1"/>
</dbReference>
<dbReference type="Pfam" id="PF13432">
    <property type="entry name" value="TPR_16"/>
    <property type="match status" value="2"/>
</dbReference>
<evidence type="ECO:0000256" key="3">
    <source>
        <dbReference type="ARBA" id="ARBA00022803"/>
    </source>
</evidence>
<proteinExistence type="predicted"/>
<feature type="repeat" description="TPR" evidence="4">
    <location>
        <begin position="170"/>
        <end position="203"/>
    </location>
</feature>
<gene>
    <name evidence="5" type="ORF">SAMN06295910_0492</name>
</gene>
<keyword evidence="2" id="KW-0677">Repeat</keyword>
<dbReference type="InterPro" id="IPR019734">
    <property type="entry name" value="TPR_rpt"/>
</dbReference>
<dbReference type="EMBL" id="LT840185">
    <property type="protein sequence ID" value="SMF61502.1"/>
    <property type="molecule type" value="Genomic_DNA"/>
</dbReference>
<keyword evidence="1" id="KW-0808">Transferase</keyword>
<dbReference type="Gene3D" id="1.25.40.10">
    <property type="entry name" value="Tetratricopeptide repeat domain"/>
    <property type="match status" value="4"/>
</dbReference>
<dbReference type="STRING" id="941907.SAMN06295910_0492"/>
<organism evidence="5 6">
    <name type="scientific">Allosphingosinicella indica</name>
    <dbReference type="NCBI Taxonomy" id="941907"/>
    <lineage>
        <taxon>Bacteria</taxon>
        <taxon>Pseudomonadati</taxon>
        <taxon>Pseudomonadota</taxon>
        <taxon>Alphaproteobacteria</taxon>
        <taxon>Sphingomonadales</taxon>
        <taxon>Sphingomonadaceae</taxon>
        <taxon>Allosphingosinicella</taxon>
    </lineage>
</organism>
<keyword evidence="6" id="KW-1185">Reference proteome</keyword>
<dbReference type="PROSITE" id="PS50005">
    <property type="entry name" value="TPR"/>
    <property type="match status" value="2"/>
</dbReference>
<name>A0A1X7FZH8_9SPHN</name>
<dbReference type="Proteomes" id="UP000192934">
    <property type="component" value="Chromosome I"/>
</dbReference>
<dbReference type="Pfam" id="PF13469">
    <property type="entry name" value="Sulfotransfer_3"/>
    <property type="match status" value="1"/>
</dbReference>